<dbReference type="RefSeq" id="XP_026617547.1">
    <property type="nucleotide sequence ID" value="XM_026760920.1"/>
</dbReference>
<evidence type="ECO:0000259" key="2">
    <source>
        <dbReference type="Pfam" id="PF00583"/>
    </source>
</evidence>
<dbReference type="GeneID" id="38129275"/>
<dbReference type="AlphaFoldDB" id="A0A397HNR0"/>
<feature type="compositionally biased region" description="Polar residues" evidence="1">
    <location>
        <begin position="187"/>
        <end position="203"/>
    </location>
</feature>
<sequence length="540" mass="62023">MTQQIPRQKPNETPNRPAAVKNHVPEDDDGPQIETPSSVQKIAKKAPSKEALDELKRLQEEIVLQAHLNRYRDPENDTANPESLAKCRDGPGTDPRSAVYESIARCRLAANPNETSSEPRSLPEDEFEGDVDDRYFVDDIRYRVQKFFAARFDAQREAYHNSVSVYPAIVDGQIFLSRYPSPEHDSLQTQKRIPSNDEPQAGNQDDGHTPEHRSRVKWEDRWEMRAFSTHEGFLDWFRYWLEMETDDNCNLDIYHQAFFDGTAHTDGIRSLFIVDLGDVPTRLDMTDEATRLHHHETAEGYCHNLALHMKAAEEEARIRRKQARDAFIEGLKVCSPKDPNSPRANVYLRCVEDGDIPGLLMILNWYGQRSNLSSSLGTLDEQYVRQRIEDSRRARLPFIVAAERRRGPSDDDTPEKILGYALATDSLGPQTTGRYTVELEIYIKPDQKRRGIGKCLLDKLIEVCDATYVPKRGFFYDAGCDDKTGLYPGGSRTLKRLVFSISYSVSERSQIKWLIDWLKREYHFEQQGVLKGARVKSERL</sequence>
<organism evidence="3 4">
    <name type="scientific">Aspergillus thermomutatus</name>
    <name type="common">Neosartorya pseudofischeri</name>
    <dbReference type="NCBI Taxonomy" id="41047"/>
    <lineage>
        <taxon>Eukaryota</taxon>
        <taxon>Fungi</taxon>
        <taxon>Dikarya</taxon>
        <taxon>Ascomycota</taxon>
        <taxon>Pezizomycotina</taxon>
        <taxon>Eurotiomycetes</taxon>
        <taxon>Eurotiomycetidae</taxon>
        <taxon>Eurotiales</taxon>
        <taxon>Aspergillaceae</taxon>
        <taxon>Aspergillus</taxon>
        <taxon>Aspergillus subgen. Fumigati</taxon>
    </lineage>
</organism>
<reference evidence="3" key="1">
    <citation type="submission" date="2018-08" db="EMBL/GenBank/DDBJ databases">
        <title>Draft genome sequence of azole-resistant Aspergillus thermomutatus (Neosartorya pseudofischeri) strain HMR AF 39, isolated from a human nasal aspirate.</title>
        <authorList>
            <person name="Parent-Michaud M."/>
            <person name="Dufresne P.J."/>
            <person name="Fournier E."/>
            <person name="Martineau C."/>
            <person name="Moreira S."/>
            <person name="Perkins V."/>
            <person name="De Repentigny L."/>
            <person name="Dufresne S.F."/>
        </authorList>
    </citation>
    <scope>NUCLEOTIDE SEQUENCE [LARGE SCALE GENOMIC DNA]</scope>
    <source>
        <strain evidence="3">HMR AF 39</strain>
    </source>
</reference>
<dbReference type="InterPro" id="IPR000182">
    <property type="entry name" value="GNAT_dom"/>
</dbReference>
<dbReference type="Proteomes" id="UP000215305">
    <property type="component" value="Unassembled WGS sequence"/>
</dbReference>
<feature type="region of interest" description="Disordered" evidence="1">
    <location>
        <begin position="180"/>
        <end position="215"/>
    </location>
</feature>
<dbReference type="GO" id="GO:0016747">
    <property type="term" value="F:acyltransferase activity, transferring groups other than amino-acyl groups"/>
    <property type="evidence" value="ECO:0007669"/>
    <property type="project" value="InterPro"/>
</dbReference>
<feature type="compositionally biased region" description="Polar residues" evidence="1">
    <location>
        <begin position="1"/>
        <end position="14"/>
    </location>
</feature>
<evidence type="ECO:0000313" key="3">
    <source>
        <dbReference type="EMBL" id="RHZ64577.1"/>
    </source>
</evidence>
<protein>
    <recommendedName>
        <fullName evidence="2">N-acetyltransferase domain-containing protein</fullName>
    </recommendedName>
</protein>
<dbReference type="Pfam" id="PF00583">
    <property type="entry name" value="Acetyltransf_1"/>
    <property type="match status" value="1"/>
</dbReference>
<evidence type="ECO:0000256" key="1">
    <source>
        <dbReference type="SAM" id="MobiDB-lite"/>
    </source>
</evidence>
<dbReference type="VEuPathDB" id="FungiDB:CDV56_107301"/>
<comment type="caution">
    <text evidence="3">The sequence shown here is derived from an EMBL/GenBank/DDBJ whole genome shotgun (WGS) entry which is preliminary data.</text>
</comment>
<dbReference type="Gene3D" id="3.40.630.30">
    <property type="match status" value="1"/>
</dbReference>
<feature type="region of interest" description="Disordered" evidence="1">
    <location>
        <begin position="1"/>
        <end position="46"/>
    </location>
</feature>
<evidence type="ECO:0000313" key="4">
    <source>
        <dbReference type="Proteomes" id="UP000215305"/>
    </source>
</evidence>
<feature type="domain" description="N-acetyltransferase" evidence="2">
    <location>
        <begin position="411"/>
        <end position="465"/>
    </location>
</feature>
<name>A0A397HNR0_ASPTH</name>
<dbReference type="OrthoDB" id="2129362at2759"/>
<dbReference type="CDD" id="cd04301">
    <property type="entry name" value="NAT_SF"/>
    <property type="match status" value="1"/>
</dbReference>
<dbReference type="SUPFAM" id="SSF55729">
    <property type="entry name" value="Acyl-CoA N-acyltransferases (Nat)"/>
    <property type="match status" value="1"/>
</dbReference>
<dbReference type="EMBL" id="NKHU02000022">
    <property type="protein sequence ID" value="RHZ64577.1"/>
    <property type="molecule type" value="Genomic_DNA"/>
</dbReference>
<proteinExistence type="predicted"/>
<feature type="compositionally biased region" description="Basic and acidic residues" evidence="1">
    <location>
        <begin position="205"/>
        <end position="215"/>
    </location>
</feature>
<gene>
    <name evidence="3" type="ORF">CDV56_107301</name>
</gene>
<dbReference type="InterPro" id="IPR016181">
    <property type="entry name" value="Acyl_CoA_acyltransferase"/>
</dbReference>
<keyword evidence="4" id="KW-1185">Reference proteome</keyword>
<accession>A0A397HNR0</accession>
<feature type="region of interest" description="Disordered" evidence="1">
    <location>
        <begin position="72"/>
        <end position="95"/>
    </location>
</feature>